<evidence type="ECO:0000256" key="1">
    <source>
        <dbReference type="ARBA" id="ARBA00004173"/>
    </source>
</evidence>
<dbReference type="OrthoDB" id="6369905at2759"/>
<dbReference type="InterPro" id="IPR011249">
    <property type="entry name" value="Metalloenz_LuxS/M16"/>
</dbReference>
<dbReference type="PROSITE" id="PS00143">
    <property type="entry name" value="INSULINASE"/>
    <property type="match status" value="1"/>
</dbReference>
<dbReference type="FunFam" id="3.30.830.10:FF:000039">
    <property type="entry name" value="Ubiquinol-cytochrome c reductase core subunit 2"/>
    <property type="match status" value="1"/>
</dbReference>
<dbReference type="Gene3D" id="3.30.830.10">
    <property type="entry name" value="Metalloenzyme, LuxS/M16 peptidase-like"/>
    <property type="match status" value="2"/>
</dbReference>
<keyword evidence="6" id="KW-1185">Reference proteome</keyword>
<evidence type="ECO:0000256" key="3">
    <source>
        <dbReference type="ARBA" id="ARBA00023128"/>
    </source>
</evidence>
<organism evidence="5 6">
    <name type="scientific">Drosophila navojoa</name>
    <name type="common">Fruit fly</name>
    <dbReference type="NCBI Taxonomy" id="7232"/>
    <lineage>
        <taxon>Eukaryota</taxon>
        <taxon>Metazoa</taxon>
        <taxon>Ecdysozoa</taxon>
        <taxon>Arthropoda</taxon>
        <taxon>Hexapoda</taxon>
        <taxon>Insecta</taxon>
        <taxon>Pterygota</taxon>
        <taxon>Neoptera</taxon>
        <taxon>Endopterygota</taxon>
        <taxon>Diptera</taxon>
        <taxon>Brachycera</taxon>
        <taxon>Muscomorpha</taxon>
        <taxon>Ephydroidea</taxon>
        <taxon>Drosophilidae</taxon>
        <taxon>Drosophila</taxon>
    </lineage>
</organism>
<dbReference type="Pfam" id="PF00675">
    <property type="entry name" value="Peptidase_M16"/>
    <property type="match status" value="1"/>
</dbReference>
<dbReference type="GO" id="GO:0005739">
    <property type="term" value="C:mitochondrion"/>
    <property type="evidence" value="ECO:0007669"/>
    <property type="project" value="UniProtKB-SubCell"/>
</dbReference>
<dbReference type="InterPro" id="IPR050361">
    <property type="entry name" value="MPP/UQCRC_Complex"/>
</dbReference>
<sequence>MACNASKTHLLRSIAKRGYATCPRLVGDTSPIAVNVLDNKLVVATADASVPVSRVSIVLRAGSRYEAYDTQGASHLLRLAGTLSTERSTAFAIARNIQQVGGTLTAWGDREFVGYTVETTADNVETGLRYLQDLLQPAFKPWELKDNAKTLYNQLDSVSKEERAIELAHKAAFRTGLGNSIYIPRFQLGNISSESLLHFVGSTFNPSTAAVVGVGVDNNLLSGFAQNLIFPSGGGAIKSNNSYYGGDARKDTAGDRAVVAVVGEGGVATNQNEALAFAILRQAVGGGAATKRGKSAGAFGEAVSCAGDAPVSYQAINKSYTDAGVFGFVASAGSKDIGKAVEFLVRALKSGSVSDKDVARGKAVLKARALSNYSSDGELSKQIARQAAITRTVLEADALVAAIDAVSVQQVQAAAKKVAGSKLSVGAIGNLANVPYASDLA</sequence>
<dbReference type="GO" id="GO:0004222">
    <property type="term" value="F:metalloendopeptidase activity"/>
    <property type="evidence" value="ECO:0007669"/>
    <property type="project" value="InterPro"/>
</dbReference>
<gene>
    <name evidence="5" type="ORF">AWZ03_005457</name>
</gene>
<dbReference type="PANTHER" id="PTHR11851:SF226">
    <property type="entry name" value="CYTOCHROME B-C1 COMPLEX SUBUNIT 2, MITOCHONDRIAL"/>
    <property type="match status" value="1"/>
</dbReference>
<name>A0A484BJ06_DRONA</name>
<keyword evidence="3" id="KW-0496">Mitochondrion</keyword>
<evidence type="ECO:0000313" key="5">
    <source>
        <dbReference type="EMBL" id="TDG48040.1"/>
    </source>
</evidence>
<accession>A0A484BJ06</accession>
<dbReference type="Proteomes" id="UP000295192">
    <property type="component" value="Unassembled WGS sequence"/>
</dbReference>
<dbReference type="EMBL" id="LSRL02000036">
    <property type="protein sequence ID" value="TDG48040.1"/>
    <property type="molecule type" value="Genomic_DNA"/>
</dbReference>
<evidence type="ECO:0000313" key="6">
    <source>
        <dbReference type="Proteomes" id="UP000295192"/>
    </source>
</evidence>
<comment type="subcellular location">
    <subcellularLocation>
        <location evidence="1">Mitochondrion</location>
    </subcellularLocation>
</comment>
<dbReference type="PANTHER" id="PTHR11851">
    <property type="entry name" value="METALLOPROTEASE"/>
    <property type="match status" value="1"/>
</dbReference>
<dbReference type="KEGG" id="dnv:108651913"/>
<protein>
    <recommendedName>
        <fullName evidence="4">Peptidase M16 N-terminal domain-containing protein</fullName>
    </recommendedName>
</protein>
<keyword evidence="2" id="KW-0809">Transit peptide</keyword>
<evidence type="ECO:0000259" key="4">
    <source>
        <dbReference type="Pfam" id="PF00675"/>
    </source>
</evidence>
<dbReference type="InterPro" id="IPR011765">
    <property type="entry name" value="Pept_M16_N"/>
</dbReference>
<dbReference type="STRING" id="7232.A0A484BJ06"/>
<evidence type="ECO:0000256" key="2">
    <source>
        <dbReference type="ARBA" id="ARBA00022946"/>
    </source>
</evidence>
<proteinExistence type="predicted"/>
<dbReference type="GO" id="GO:0016020">
    <property type="term" value="C:membrane"/>
    <property type="evidence" value="ECO:0007669"/>
    <property type="project" value="UniProtKB-ARBA"/>
</dbReference>
<dbReference type="SUPFAM" id="SSF63411">
    <property type="entry name" value="LuxS/MPP-like metallohydrolase"/>
    <property type="match status" value="2"/>
</dbReference>
<dbReference type="InterPro" id="IPR001431">
    <property type="entry name" value="Pept_M16_Zn_BS"/>
</dbReference>
<dbReference type="GO" id="GO:0006508">
    <property type="term" value="P:proteolysis"/>
    <property type="evidence" value="ECO:0007669"/>
    <property type="project" value="InterPro"/>
</dbReference>
<dbReference type="FunFam" id="3.30.830.10:FF:000021">
    <property type="entry name" value="Cytochrome b-c1 complex subunit 2"/>
    <property type="match status" value="1"/>
</dbReference>
<dbReference type="AlphaFoldDB" id="A0A484BJ06"/>
<reference evidence="5 6" key="1">
    <citation type="journal article" date="2019" name="J. Hered.">
        <title>An Improved Genome Assembly for Drosophila navojoa, the Basal Species in the mojavensis Cluster.</title>
        <authorList>
            <person name="Vanderlinde T."/>
            <person name="Dupim E.G."/>
            <person name="Nazario-Yepiz N.O."/>
            <person name="Carvalho A.B."/>
        </authorList>
    </citation>
    <scope>NUCLEOTIDE SEQUENCE [LARGE SCALE GENOMIC DNA]</scope>
    <source>
        <strain evidence="5">Navoj_Jal97</strain>
        <tissue evidence="5">Whole organism</tissue>
    </source>
</reference>
<comment type="caution">
    <text evidence="5">The sequence shown here is derived from an EMBL/GenBank/DDBJ whole genome shotgun (WGS) entry which is preliminary data.</text>
</comment>
<dbReference type="OMA" id="APKFALY"/>
<feature type="domain" description="Peptidase M16 N-terminal" evidence="4">
    <location>
        <begin position="42"/>
        <end position="184"/>
    </location>
</feature>
<dbReference type="GO" id="GO:0046872">
    <property type="term" value="F:metal ion binding"/>
    <property type="evidence" value="ECO:0007669"/>
    <property type="project" value="InterPro"/>
</dbReference>